<dbReference type="RefSeq" id="WP_015738781.1">
    <property type="nucleotide sequence ID" value="NC_013385.1"/>
</dbReference>
<dbReference type="OrthoDB" id="1720542at2"/>
<feature type="chain" id="PRO_5002999960" evidence="2">
    <location>
        <begin position="30"/>
        <end position="497"/>
    </location>
</feature>
<dbReference type="eggNOG" id="COG1572">
    <property type="taxonomic scope" value="Bacteria"/>
</dbReference>
<feature type="signal peptide" evidence="2">
    <location>
        <begin position="1"/>
        <end position="29"/>
    </location>
</feature>
<feature type="region of interest" description="Disordered" evidence="1">
    <location>
        <begin position="467"/>
        <end position="497"/>
    </location>
</feature>
<dbReference type="EMBL" id="CP001785">
    <property type="protein sequence ID" value="ACX51903.1"/>
    <property type="molecule type" value="Genomic_DNA"/>
</dbReference>
<accession>C9RCC6</accession>
<dbReference type="Proteomes" id="UP000002620">
    <property type="component" value="Chromosome"/>
</dbReference>
<dbReference type="STRING" id="429009.Adeg_0758"/>
<evidence type="ECO:0000256" key="1">
    <source>
        <dbReference type="SAM" id="MobiDB-lite"/>
    </source>
</evidence>
<dbReference type="NCBIfam" id="NF047340">
    <property type="entry name" value="Athe_2463_dom"/>
    <property type="match status" value="1"/>
</dbReference>
<organism evidence="3 4">
    <name type="scientific">Ammonifex degensii (strain DSM 10501 / KC4)</name>
    <dbReference type="NCBI Taxonomy" id="429009"/>
    <lineage>
        <taxon>Bacteria</taxon>
        <taxon>Bacillati</taxon>
        <taxon>Bacillota</taxon>
        <taxon>Clostridia</taxon>
        <taxon>Thermoanaerobacterales</taxon>
        <taxon>Thermoanaerobacteraceae</taxon>
        <taxon>Ammonifex</taxon>
    </lineage>
</organism>
<sequence length="497" mass="54748">MREVRNFFLAVLGALAVLLGALSVSPALAREVPVDLRLVERANNYVWEKFGFSEFFAPTNQQGQGLRQHWLKSDMVPDSFPILVWGPWHGDMKGDRARFIGYGKYGEDVTNVEFPPDRSGGGRSIASLNWIPRPWEDYSVRKAFPNFVKSRRLDAKANPEVVQRLRWGVEYTCWANGFAFDPSAPVYQSPQEYVHITVPPTPDTWGMGVMFHDEGSGVWYVSVPIPPKPPVMPDYAVDVQPREQTGQVGQAVTFDITVSWRDNPSDRTWRLILAHKVGDRQYPVPFVLTGGGETVQSIQLDDQSYADFPGIGQWEGEVHVQATVHVQEVPSTLVAQVVPVDGNTDMPLPIEPPYDFDPSDNEVAAQIKPLGCDLAVSVRPAGSYRLPWTGGCVNAGALVDVRRKDQGPPVEAVLTLQGPAGTQEKRFTIAGGERKTFGYSFRACSPGNYAVSAEVWPVPREQELYPPDNAASAVVSVAKTQPPPTPKSDVHVELGGS</sequence>
<gene>
    <name evidence="3" type="ordered locus">Adeg_0758</name>
</gene>
<evidence type="ECO:0000256" key="2">
    <source>
        <dbReference type="SAM" id="SignalP"/>
    </source>
</evidence>
<dbReference type="AlphaFoldDB" id="C9RCC6"/>
<dbReference type="KEGG" id="adg:Adeg_0758"/>
<protein>
    <submittedName>
        <fullName evidence="3">Uncharacterized protein</fullName>
    </submittedName>
</protein>
<dbReference type="HOGENOM" id="CLU_548185_0_0_9"/>
<evidence type="ECO:0000313" key="4">
    <source>
        <dbReference type="Proteomes" id="UP000002620"/>
    </source>
</evidence>
<evidence type="ECO:0000313" key="3">
    <source>
        <dbReference type="EMBL" id="ACX51903.1"/>
    </source>
</evidence>
<keyword evidence="2" id="KW-0732">Signal</keyword>
<name>C9RCC6_AMMDK</name>
<keyword evidence="4" id="KW-1185">Reference proteome</keyword>
<feature type="compositionally biased region" description="Basic and acidic residues" evidence="1">
    <location>
        <begin position="488"/>
        <end position="497"/>
    </location>
</feature>
<proteinExistence type="predicted"/>
<reference evidence="3 4" key="1">
    <citation type="submission" date="2009-10" db="EMBL/GenBank/DDBJ databases">
        <title>Complete sequence of chromosome of Ammonifex degensii KC4.</title>
        <authorList>
            <consortium name="US DOE Joint Genome Institute"/>
            <person name="Kerfeld C."/>
            <person name="Goodner B."/>
            <person name="Huber H."/>
            <person name="Stetter K."/>
            <person name="Lucas S."/>
            <person name="Copeland A."/>
            <person name="Lapidus A."/>
            <person name="Glavina del Rio T."/>
            <person name="Dalin E."/>
            <person name="Tice H."/>
            <person name="Bruce D."/>
            <person name="Goodwin L."/>
            <person name="Pitluck S."/>
            <person name="Saunders E."/>
            <person name="Brettin T."/>
            <person name="Detter J.C."/>
            <person name="Han C."/>
            <person name="Larimer F."/>
            <person name="Land M."/>
            <person name="Hauser L."/>
            <person name="Kyrpides N."/>
            <person name="Ovchinnikova G."/>
            <person name="Richardson P."/>
        </authorList>
    </citation>
    <scope>NUCLEOTIDE SEQUENCE [LARGE SCALE GENOMIC DNA]</scope>
    <source>
        <strain evidence="4">DSM 10501 / KC4</strain>
    </source>
</reference>